<comment type="caution">
    <text evidence="2">The sequence shown here is derived from an EMBL/GenBank/DDBJ whole genome shotgun (WGS) entry which is preliminary data.</text>
</comment>
<dbReference type="Proteomes" id="UP000180113">
    <property type="component" value="Unassembled WGS sequence"/>
</dbReference>
<evidence type="ECO:0008006" key="4">
    <source>
        <dbReference type="Google" id="ProtNLM"/>
    </source>
</evidence>
<name>A0AB73N9E7_MYCCH</name>
<dbReference type="EMBL" id="MLHW01000001">
    <property type="protein sequence ID" value="OHT55210.1"/>
    <property type="molecule type" value="Genomic_DNA"/>
</dbReference>
<organism evidence="2 3">
    <name type="scientific">Mycobacteroides chelonae</name>
    <name type="common">Mycobacterium chelonae</name>
    <dbReference type="NCBI Taxonomy" id="1774"/>
    <lineage>
        <taxon>Bacteria</taxon>
        <taxon>Bacillati</taxon>
        <taxon>Actinomycetota</taxon>
        <taxon>Actinomycetes</taxon>
        <taxon>Mycobacteriales</taxon>
        <taxon>Mycobacteriaceae</taxon>
        <taxon>Mycobacteroides</taxon>
    </lineage>
</organism>
<gene>
    <name evidence="2" type="ORF">BKG62_03290</name>
</gene>
<evidence type="ECO:0000313" key="2">
    <source>
        <dbReference type="EMBL" id="OHT55210.1"/>
    </source>
</evidence>
<accession>A0AB73N9E7</accession>
<sequence length="654" mass="67180">MAPQLDVEKPADDPFALIGPSWPVESESAYHSAEVMADDASTTAQSQAQSVADAEGKMTGEKGKAADSVSDGYGNAATHLGEQSQNFAAISAWMTDAAGKIRGAKKHIANLVSAGTSEIRDAFSSETTGTAVSPSSSELTAKYRGEIASISTKLKMELDNIGHSLHGDVGASTTPAYVRTAPASTAPTIQQAAHQEASGESPAPDPVHLPEMPRATATTTAETPSTPSTPHPMNPTLASLISPQGASTAAPSTSTGSGTQSTSGANTPTGQQQGHQPTGQHHQSKSLAPPTIPSIPLPDLPVAAATIATAVTSAANGPLLPTAPASTAPQVPASTGLTPGSSGTAPVPPVSPGLGPIGGLGTPPVVQAAPAPQGTTSTTAPGVQTPAQQSPPAPARGPLVTAEWLQRTYGLSPLDLPKPETALVPALFIASLPEDEAHLHRALVSIRQAFEQADWGQPLAVATIRRGLESCTVYTTTDAISIWPQGILLPTGVIPLDEMPNRPAVSELPGSLMVVEKLTSLIPRGWTIEHLLSTVPGGENSQSIEQYQALVEAGELLPCKVSRGRDDVTESEAVSAFALAVLGQNAGGISDLGTDSARLRAARWVGVQPTGYLDVLSRWYLSDAAESMGRGRWDEVVYAIEKHVSVRAVKSQSA</sequence>
<evidence type="ECO:0000256" key="1">
    <source>
        <dbReference type="SAM" id="MobiDB-lite"/>
    </source>
</evidence>
<feature type="compositionally biased region" description="Polar residues" evidence="1">
    <location>
        <begin position="332"/>
        <end position="344"/>
    </location>
</feature>
<protein>
    <recommendedName>
        <fullName evidence="4">Secretion protein EspK</fullName>
    </recommendedName>
</protein>
<feature type="compositionally biased region" description="Low complexity" evidence="1">
    <location>
        <begin position="210"/>
        <end position="226"/>
    </location>
</feature>
<feature type="compositionally biased region" description="Low complexity" evidence="1">
    <location>
        <begin position="242"/>
        <end position="281"/>
    </location>
</feature>
<dbReference type="AlphaFoldDB" id="A0AB73N9E7"/>
<feature type="compositionally biased region" description="Low complexity" evidence="1">
    <location>
        <begin position="362"/>
        <end position="373"/>
    </location>
</feature>
<proteinExistence type="predicted"/>
<reference evidence="2 3" key="1">
    <citation type="submission" date="2016-10" db="EMBL/GenBank/DDBJ databases">
        <title>Evaluation of Human, Animal and Environmental Mycobacterium chelonae Isolates by Core Genome Phylogenomic Analysis, Targeted Gene Comparison, and Anti-microbial Susceptibility Patterns: A Tale of Mistaken Identities.</title>
        <authorList>
            <person name="Fogelson S.B."/>
            <person name="Camus A.C."/>
            <person name="Lorenz W."/>
            <person name="Vasireddy R."/>
            <person name="Vasireddy S."/>
            <person name="Smith T."/>
            <person name="Brown-Elliott B.A."/>
            <person name="Wallace R.J.Jr."/>
            <person name="Hasan N.A."/>
            <person name="Reischl U."/>
            <person name="Sanchez S."/>
        </authorList>
    </citation>
    <scope>NUCLEOTIDE SEQUENCE [LARGE SCALE GENOMIC DNA]</scope>
    <source>
        <strain evidence="2 3">42895</strain>
    </source>
</reference>
<feature type="region of interest" description="Disordered" evidence="1">
    <location>
        <begin position="184"/>
        <end position="295"/>
    </location>
</feature>
<feature type="region of interest" description="Disordered" evidence="1">
    <location>
        <begin position="322"/>
        <end position="396"/>
    </location>
</feature>
<feature type="compositionally biased region" description="Polar residues" evidence="1">
    <location>
        <begin position="184"/>
        <end position="193"/>
    </location>
</feature>
<feature type="compositionally biased region" description="Polar residues" evidence="1">
    <location>
        <begin position="40"/>
        <end position="50"/>
    </location>
</feature>
<feature type="compositionally biased region" description="Basic and acidic residues" evidence="1">
    <location>
        <begin position="54"/>
        <end position="65"/>
    </location>
</feature>
<feature type="region of interest" description="Disordered" evidence="1">
    <location>
        <begin position="38"/>
        <end position="67"/>
    </location>
</feature>
<evidence type="ECO:0000313" key="3">
    <source>
        <dbReference type="Proteomes" id="UP000180113"/>
    </source>
</evidence>